<dbReference type="CDD" id="cd12103">
    <property type="entry name" value="DD_RIIalpha_PKA"/>
    <property type="match status" value="1"/>
</dbReference>
<comment type="caution">
    <text evidence="3">The sequence shown here is derived from an EMBL/GenBank/DDBJ whole genome shotgun (WGS) entry which is preliminary data.</text>
</comment>
<proteinExistence type="predicted"/>
<dbReference type="FunFam" id="1.20.890.10:FF:000002">
    <property type="entry name" value="cAMP-dependent protein kinase type II-alpha regulatory subunit"/>
    <property type="match status" value="1"/>
</dbReference>
<evidence type="ECO:0000313" key="4">
    <source>
        <dbReference type="Proteomes" id="UP001044222"/>
    </source>
</evidence>
<dbReference type="AlphaFoldDB" id="A0A9D3LWU9"/>
<dbReference type="EMBL" id="JAFIRN010000012">
    <property type="protein sequence ID" value="KAG5837846.1"/>
    <property type="molecule type" value="Genomic_DNA"/>
</dbReference>
<feature type="domain" description="RIIa" evidence="2">
    <location>
        <begin position="7"/>
        <end position="44"/>
    </location>
</feature>
<dbReference type="SUPFAM" id="SSF47391">
    <property type="entry name" value="Dimerization-anchoring domain of cAMP-dependent PK regulatory subunit"/>
    <property type="match status" value="1"/>
</dbReference>
<accession>A0A9D3LWU9</accession>
<feature type="compositionally biased region" description="Basic and acidic residues" evidence="1">
    <location>
        <begin position="114"/>
        <end position="132"/>
    </location>
</feature>
<sequence length="132" mass="14904">MSIEIPAGLTELLQGYTVEVLRQRPPDLVEFAVLYFTRLRENRTQDGAEPATTAKSGGKGVMFDGEPMQTESNGDDEDEDDDSDFEPPPPSRFNRRVSVCAEAYNPDDEEEDTEPRIVHPKTDEQRCRLQEA</sequence>
<name>A0A9D3LWU9_ANGAN</name>
<gene>
    <name evidence="3" type="ORF">ANANG_G00217360</name>
</gene>
<dbReference type="SMART" id="SM00394">
    <property type="entry name" value="RIIa"/>
    <property type="match status" value="1"/>
</dbReference>
<dbReference type="Pfam" id="PF02197">
    <property type="entry name" value="RIIa"/>
    <property type="match status" value="1"/>
</dbReference>
<evidence type="ECO:0000256" key="1">
    <source>
        <dbReference type="SAM" id="MobiDB-lite"/>
    </source>
</evidence>
<feature type="compositionally biased region" description="Acidic residues" evidence="1">
    <location>
        <begin position="73"/>
        <end position="85"/>
    </location>
</feature>
<dbReference type="Gene3D" id="1.20.890.10">
    <property type="entry name" value="cAMP-dependent protein kinase regulatory subunit, dimerization-anchoring domain"/>
    <property type="match status" value="1"/>
</dbReference>
<evidence type="ECO:0000313" key="3">
    <source>
        <dbReference type="EMBL" id="KAG5837846.1"/>
    </source>
</evidence>
<feature type="region of interest" description="Disordered" evidence="1">
    <location>
        <begin position="40"/>
        <end position="132"/>
    </location>
</feature>
<keyword evidence="4" id="KW-1185">Reference proteome</keyword>
<dbReference type="Proteomes" id="UP001044222">
    <property type="component" value="Chromosome 12"/>
</dbReference>
<reference evidence="3" key="1">
    <citation type="submission" date="2021-01" db="EMBL/GenBank/DDBJ databases">
        <title>A chromosome-scale assembly of European eel, Anguilla anguilla.</title>
        <authorList>
            <person name="Henkel C."/>
            <person name="Jong-Raadsen S.A."/>
            <person name="Dufour S."/>
            <person name="Weltzien F.-A."/>
            <person name="Palstra A.P."/>
            <person name="Pelster B."/>
            <person name="Spaink H.P."/>
            <person name="Van Den Thillart G.E."/>
            <person name="Jansen H."/>
            <person name="Zahm M."/>
            <person name="Klopp C."/>
            <person name="Cedric C."/>
            <person name="Louis A."/>
            <person name="Berthelot C."/>
            <person name="Parey E."/>
            <person name="Roest Crollius H."/>
            <person name="Montfort J."/>
            <person name="Robinson-Rechavi M."/>
            <person name="Bucao C."/>
            <person name="Bouchez O."/>
            <person name="Gislard M."/>
            <person name="Lluch J."/>
            <person name="Milhes M."/>
            <person name="Lampietro C."/>
            <person name="Lopez Roques C."/>
            <person name="Donnadieu C."/>
            <person name="Braasch I."/>
            <person name="Desvignes T."/>
            <person name="Postlethwait J."/>
            <person name="Bobe J."/>
            <person name="Guiguen Y."/>
            <person name="Dirks R."/>
        </authorList>
    </citation>
    <scope>NUCLEOTIDE SEQUENCE</scope>
    <source>
        <strain evidence="3">Tag_6206</strain>
        <tissue evidence="3">Liver</tissue>
    </source>
</reference>
<dbReference type="InterPro" id="IPR003117">
    <property type="entry name" value="cAMP_dep_PK_reg_su_I/II_a/b"/>
</dbReference>
<evidence type="ECO:0000259" key="2">
    <source>
        <dbReference type="SMART" id="SM00394"/>
    </source>
</evidence>
<protein>
    <recommendedName>
        <fullName evidence="2">RIIa domain-containing protein</fullName>
    </recommendedName>
</protein>
<organism evidence="3 4">
    <name type="scientific">Anguilla anguilla</name>
    <name type="common">European freshwater eel</name>
    <name type="synonym">Muraena anguilla</name>
    <dbReference type="NCBI Taxonomy" id="7936"/>
    <lineage>
        <taxon>Eukaryota</taxon>
        <taxon>Metazoa</taxon>
        <taxon>Chordata</taxon>
        <taxon>Craniata</taxon>
        <taxon>Vertebrata</taxon>
        <taxon>Euteleostomi</taxon>
        <taxon>Actinopterygii</taxon>
        <taxon>Neopterygii</taxon>
        <taxon>Teleostei</taxon>
        <taxon>Anguilliformes</taxon>
        <taxon>Anguillidae</taxon>
        <taxon>Anguilla</taxon>
    </lineage>
</organism>